<protein>
    <recommendedName>
        <fullName evidence="4">Calcineurin-like phosphoesterase domain-containing protein</fullName>
    </recommendedName>
</protein>
<sequence>MLDRRRVLKTLAGLFFAAFGTTAYAAAWEPREQRVTRYRLTPFGWPSGKRLRLAVISDLHVGGLHVPVSRVAEIVATTNALEPDMVLLLGDFVASRTRRASDPPMQDWAAELAQLRAANGVFAILGNHDWWHDPPTQKNRSGPTQVGAALQAAGITVMENQAIRLDSAAGPLWLAGLGDQIAFLPRRRGFPHGVDNLAGTLAQIPEDGVPVIMMAHEPDVFARMPGRVSVTLSGHTHGGQVRLLGWSPIVPSRYGNRYAYGHVHENGRDLVVSAGIGTSQIPIRFGIPPEIVLVELG</sequence>
<dbReference type="GO" id="GO:0016020">
    <property type="term" value="C:membrane"/>
    <property type="evidence" value="ECO:0007669"/>
    <property type="project" value="GOC"/>
</dbReference>
<evidence type="ECO:0000313" key="5">
    <source>
        <dbReference type="EMBL" id="SEG61443.1"/>
    </source>
</evidence>
<dbReference type="CDD" id="cd07385">
    <property type="entry name" value="MPP_YkuE_C"/>
    <property type="match status" value="1"/>
</dbReference>
<dbReference type="GO" id="GO:0008758">
    <property type="term" value="F:UDP-2,3-diacylglucosamine hydrolase activity"/>
    <property type="evidence" value="ECO:0007669"/>
    <property type="project" value="TreeGrafter"/>
</dbReference>
<dbReference type="GO" id="GO:0046872">
    <property type="term" value="F:metal ion binding"/>
    <property type="evidence" value="ECO:0007669"/>
    <property type="project" value="UniProtKB-KW"/>
</dbReference>
<dbReference type="PANTHER" id="PTHR31302:SF31">
    <property type="entry name" value="PHOSPHODIESTERASE YAEI"/>
    <property type="match status" value="1"/>
</dbReference>
<keyword evidence="1" id="KW-0479">Metal-binding</keyword>
<dbReference type="SUPFAM" id="SSF56300">
    <property type="entry name" value="Metallo-dependent phosphatases"/>
    <property type="match status" value="1"/>
</dbReference>
<evidence type="ECO:0000256" key="3">
    <source>
        <dbReference type="SAM" id="SignalP"/>
    </source>
</evidence>
<dbReference type="AlphaFoldDB" id="A0A1H6BL97"/>
<organism evidence="5 6">
    <name type="scientific">Bosea lathyri</name>
    <dbReference type="NCBI Taxonomy" id="1036778"/>
    <lineage>
        <taxon>Bacteria</taxon>
        <taxon>Pseudomonadati</taxon>
        <taxon>Pseudomonadota</taxon>
        <taxon>Alphaproteobacteria</taxon>
        <taxon>Hyphomicrobiales</taxon>
        <taxon>Boseaceae</taxon>
        <taxon>Bosea</taxon>
    </lineage>
</organism>
<dbReference type="PANTHER" id="PTHR31302">
    <property type="entry name" value="TRANSMEMBRANE PROTEIN WITH METALLOPHOSPHOESTERASE DOMAIN-RELATED"/>
    <property type="match status" value="1"/>
</dbReference>
<dbReference type="Proteomes" id="UP000236743">
    <property type="component" value="Unassembled WGS sequence"/>
</dbReference>
<evidence type="ECO:0000256" key="1">
    <source>
        <dbReference type="ARBA" id="ARBA00022723"/>
    </source>
</evidence>
<dbReference type="InterPro" id="IPR051158">
    <property type="entry name" value="Metallophosphoesterase_sf"/>
</dbReference>
<dbReference type="RefSeq" id="WP_103873909.1">
    <property type="nucleotide sequence ID" value="NZ_FNUY01000007.1"/>
</dbReference>
<proteinExistence type="predicted"/>
<dbReference type="GO" id="GO:0009245">
    <property type="term" value="P:lipid A biosynthetic process"/>
    <property type="evidence" value="ECO:0007669"/>
    <property type="project" value="TreeGrafter"/>
</dbReference>
<dbReference type="InterPro" id="IPR004843">
    <property type="entry name" value="Calcineurin-like_PHP"/>
</dbReference>
<evidence type="ECO:0000259" key="4">
    <source>
        <dbReference type="Pfam" id="PF00149"/>
    </source>
</evidence>
<feature type="chain" id="PRO_5009293993" description="Calcineurin-like phosphoesterase domain-containing protein" evidence="3">
    <location>
        <begin position="26"/>
        <end position="297"/>
    </location>
</feature>
<keyword evidence="6" id="KW-1185">Reference proteome</keyword>
<feature type="domain" description="Calcineurin-like phosphoesterase" evidence="4">
    <location>
        <begin position="51"/>
        <end position="238"/>
    </location>
</feature>
<keyword evidence="2" id="KW-0378">Hydrolase</keyword>
<evidence type="ECO:0000313" key="6">
    <source>
        <dbReference type="Proteomes" id="UP000236743"/>
    </source>
</evidence>
<dbReference type="OrthoDB" id="9780884at2"/>
<gene>
    <name evidence="5" type="ORF">SAMN04488115_107337</name>
</gene>
<dbReference type="EMBL" id="FNUY01000007">
    <property type="protein sequence ID" value="SEG61443.1"/>
    <property type="molecule type" value="Genomic_DNA"/>
</dbReference>
<dbReference type="Pfam" id="PF00149">
    <property type="entry name" value="Metallophos"/>
    <property type="match status" value="1"/>
</dbReference>
<dbReference type="Gene3D" id="3.60.21.10">
    <property type="match status" value="1"/>
</dbReference>
<feature type="signal peptide" evidence="3">
    <location>
        <begin position="1"/>
        <end position="25"/>
    </location>
</feature>
<dbReference type="InterPro" id="IPR029052">
    <property type="entry name" value="Metallo-depent_PP-like"/>
</dbReference>
<evidence type="ECO:0000256" key="2">
    <source>
        <dbReference type="ARBA" id="ARBA00022801"/>
    </source>
</evidence>
<name>A0A1H6BL97_9HYPH</name>
<accession>A0A1H6BL97</accession>
<reference evidence="5 6" key="1">
    <citation type="submission" date="2016-10" db="EMBL/GenBank/DDBJ databases">
        <authorList>
            <person name="de Groot N.N."/>
        </authorList>
    </citation>
    <scope>NUCLEOTIDE SEQUENCE [LARGE SCALE GENOMIC DNA]</scope>
    <source>
        <strain evidence="5 6">DSM 26656</strain>
    </source>
</reference>
<keyword evidence="3" id="KW-0732">Signal</keyword>